<dbReference type="EMBL" id="BEZZ01001127">
    <property type="protein sequence ID" value="GCC38172.1"/>
    <property type="molecule type" value="Genomic_DNA"/>
</dbReference>
<gene>
    <name evidence="1" type="ORF">chiPu_0016684</name>
</gene>
<name>A0A401T6C6_CHIPU</name>
<organism evidence="1 2">
    <name type="scientific">Chiloscyllium punctatum</name>
    <name type="common">Brownbanded bambooshark</name>
    <name type="synonym">Hemiscyllium punctatum</name>
    <dbReference type="NCBI Taxonomy" id="137246"/>
    <lineage>
        <taxon>Eukaryota</taxon>
        <taxon>Metazoa</taxon>
        <taxon>Chordata</taxon>
        <taxon>Craniata</taxon>
        <taxon>Vertebrata</taxon>
        <taxon>Chondrichthyes</taxon>
        <taxon>Elasmobranchii</taxon>
        <taxon>Galeomorphii</taxon>
        <taxon>Galeoidea</taxon>
        <taxon>Orectolobiformes</taxon>
        <taxon>Hemiscylliidae</taxon>
        <taxon>Chiloscyllium</taxon>
    </lineage>
</organism>
<keyword evidence="2" id="KW-1185">Reference proteome</keyword>
<evidence type="ECO:0000313" key="2">
    <source>
        <dbReference type="Proteomes" id="UP000287033"/>
    </source>
</evidence>
<proteinExistence type="predicted"/>
<accession>A0A401T6C6</accession>
<dbReference type="Proteomes" id="UP000287033">
    <property type="component" value="Unassembled WGS sequence"/>
</dbReference>
<reference evidence="1 2" key="1">
    <citation type="journal article" date="2018" name="Nat. Ecol. Evol.">
        <title>Shark genomes provide insights into elasmobranch evolution and the origin of vertebrates.</title>
        <authorList>
            <person name="Hara Y"/>
            <person name="Yamaguchi K"/>
            <person name="Onimaru K"/>
            <person name="Kadota M"/>
            <person name="Koyanagi M"/>
            <person name="Keeley SD"/>
            <person name="Tatsumi K"/>
            <person name="Tanaka K"/>
            <person name="Motone F"/>
            <person name="Kageyama Y"/>
            <person name="Nozu R"/>
            <person name="Adachi N"/>
            <person name="Nishimura O"/>
            <person name="Nakagawa R"/>
            <person name="Tanegashima C"/>
            <person name="Kiyatake I"/>
            <person name="Matsumoto R"/>
            <person name="Murakumo K"/>
            <person name="Nishida K"/>
            <person name="Terakita A"/>
            <person name="Kuratani S"/>
            <person name="Sato K"/>
            <person name="Hyodo S Kuraku.S."/>
        </authorList>
    </citation>
    <scope>NUCLEOTIDE SEQUENCE [LARGE SCALE GENOMIC DNA]</scope>
</reference>
<evidence type="ECO:0000313" key="1">
    <source>
        <dbReference type="EMBL" id="GCC38172.1"/>
    </source>
</evidence>
<comment type="caution">
    <text evidence="1">The sequence shown here is derived from an EMBL/GenBank/DDBJ whole genome shotgun (WGS) entry which is preliminary data.</text>
</comment>
<dbReference type="AlphaFoldDB" id="A0A401T6C6"/>
<sequence>MCGASAPEAGADVYHVGCANGDIEAEGAMAAAASMERLCENLLRAKLRGWNLGSVNYLCEITPTGSAISSRAPPGSGKTNQIRI</sequence>
<protein>
    <submittedName>
        <fullName evidence="1">Uncharacterized protein</fullName>
    </submittedName>
</protein>